<accession>A0A067NSG1</accession>
<dbReference type="GO" id="GO:0005085">
    <property type="term" value="F:guanyl-nucleotide exchange factor activity"/>
    <property type="evidence" value="ECO:0007669"/>
    <property type="project" value="UniProtKB-KW"/>
</dbReference>
<dbReference type="STRING" id="1137138.A0A067NSG1"/>
<keyword evidence="3" id="KW-0344">Guanine-nucleotide releasing factor</keyword>
<evidence type="ECO:0000256" key="9">
    <source>
        <dbReference type="SAM" id="MobiDB-lite"/>
    </source>
</evidence>
<evidence type="ECO:0000259" key="11">
    <source>
        <dbReference type="PROSITE" id="PS50010"/>
    </source>
</evidence>
<evidence type="ECO:0000256" key="8">
    <source>
        <dbReference type="PROSITE-ProRule" id="PRU00091"/>
    </source>
</evidence>
<protein>
    <recommendedName>
        <fullName evidence="15">FYVE-type domain-containing protein</fullName>
    </recommendedName>
</protein>
<dbReference type="InterPro" id="IPR013083">
    <property type="entry name" value="Znf_RING/FYVE/PHD"/>
</dbReference>
<feature type="compositionally biased region" description="Basic and acidic residues" evidence="9">
    <location>
        <begin position="405"/>
        <end position="415"/>
    </location>
</feature>
<dbReference type="Gene3D" id="2.30.29.30">
    <property type="entry name" value="Pleckstrin-homology domain (PH domain)/Phosphotyrosine-binding domain (PTB)"/>
    <property type="match status" value="1"/>
</dbReference>
<dbReference type="SUPFAM" id="SSF50729">
    <property type="entry name" value="PH domain-like"/>
    <property type="match status" value="1"/>
</dbReference>
<dbReference type="InterPro" id="IPR035899">
    <property type="entry name" value="DBL_dom_sf"/>
</dbReference>
<dbReference type="GO" id="GO:0005856">
    <property type="term" value="C:cytoskeleton"/>
    <property type="evidence" value="ECO:0007669"/>
    <property type="project" value="UniProtKB-SubCell"/>
</dbReference>
<sequence>MNSFVNFPTSEPAGKPIQPTPRPPHLPFRRISLPTAPSLTQRDSIVSVASFDSLPEEDSFHGTPSGAFTKAKHRAEGPRKGHKRAKPVDEAREAKRRKVIDEFYQTERAYVDGLELIYTHFLAPIIASLDTDSPLLDRSSLTAVFSNFIDIWNLHRSFFSALTALLPNDSPSTNPPPLSPILLSHFPYLSLYTPFVTSFPSVITTLSNLTTPPTGNGNDAIFNSAFATFLAAQEADPRCGKLKLRDWLLTIVQRCPRYLLLLKDLIGCTGTDDEEHAQLTAVHALVSKITLSLNTSLHTHSQTLALLALQRATPNLPFQLIVPGRSLIRRGPLLQIEQSNQPQEREFLLFSDCLVWLAGEESERMWKVGWSSSAFSPVMPSSSPGRRATMIRTRSKSEAELSMVRARDAMGDRSPSRPKSSAKMPYLHPAPSGIKRMGSSNDERWIYKGRAELVDLEVVISSTHEEGEERRFEILSPHGSFVLYSGSEEERDQWTSDIRQAKAQILVSLNVMHPNSTLTSSASNNHIRQSLQALPFHPSDERIATLRASPGQRKSLGKGKRRAGPVERRGKVEHWVPAIWIPDEKTEGCMRCGKPFGWRRRRHHCRLCGRCVCAGCSERTFFISDPNLKNSSKPARACNACYEAVFPLIEDHPTTSQYVDSVNTLSHVPQLVSLPSGPSSSTPQALMALDSPLHRQERSDNPANGERSDRVERVRLRTPSRPRSYHQILEDFGHEHRSQEELEPVHESHESSEPSTVRRGEEGNVVDLTSSPPSTPPLRNENTARRHQRFSVPAVALQTTSVMAHTISSPDSESGDTLPPLNGRRRSKRFSLVLGRSSSSHSQDPSGKRQQEASEIPSGKSEFNSVAVGRLSELLSRKKA</sequence>
<feature type="domain" description="DH" evidence="11">
    <location>
        <begin position="95"/>
        <end position="296"/>
    </location>
</feature>
<feature type="region of interest" description="Disordered" evidence="9">
    <location>
        <begin position="405"/>
        <end position="434"/>
    </location>
</feature>
<feature type="compositionally biased region" description="Basic and acidic residues" evidence="9">
    <location>
        <begin position="728"/>
        <end position="762"/>
    </location>
</feature>
<feature type="domain" description="FYVE-type" evidence="12">
    <location>
        <begin position="583"/>
        <end position="646"/>
    </location>
</feature>
<dbReference type="SMART" id="SM00325">
    <property type="entry name" value="RhoGEF"/>
    <property type="match status" value="1"/>
</dbReference>
<dbReference type="Gene3D" id="1.20.900.10">
    <property type="entry name" value="Dbl homology (DH) domain"/>
    <property type="match status" value="1"/>
</dbReference>
<reference evidence="14" key="1">
    <citation type="journal article" date="2014" name="Proc. Natl. Acad. Sci. U.S.A.">
        <title>Extensive sampling of basidiomycete genomes demonstrates inadequacy of the white-rot/brown-rot paradigm for wood decay fungi.</title>
        <authorList>
            <person name="Riley R."/>
            <person name="Salamov A.A."/>
            <person name="Brown D.W."/>
            <person name="Nagy L.G."/>
            <person name="Floudas D."/>
            <person name="Held B.W."/>
            <person name="Levasseur A."/>
            <person name="Lombard V."/>
            <person name="Morin E."/>
            <person name="Otillar R."/>
            <person name="Lindquist E.A."/>
            <person name="Sun H."/>
            <person name="LaButti K.M."/>
            <person name="Schmutz J."/>
            <person name="Jabbour D."/>
            <person name="Luo H."/>
            <person name="Baker S.E."/>
            <person name="Pisabarro A.G."/>
            <person name="Walton J.D."/>
            <person name="Blanchette R.A."/>
            <person name="Henrissat B."/>
            <person name="Martin F."/>
            <person name="Cullen D."/>
            <person name="Hibbett D.S."/>
            <person name="Grigoriev I.V."/>
        </authorList>
    </citation>
    <scope>NUCLEOTIDE SEQUENCE [LARGE SCALE GENOMIC DNA]</scope>
    <source>
        <strain evidence="14">PC15</strain>
    </source>
</reference>
<feature type="region of interest" description="Disordered" evidence="9">
    <location>
        <begin position="805"/>
        <end position="824"/>
    </location>
</feature>
<evidence type="ECO:0000256" key="4">
    <source>
        <dbReference type="ARBA" id="ARBA00022723"/>
    </source>
</evidence>
<dbReference type="InterPro" id="IPR011993">
    <property type="entry name" value="PH-like_dom_sf"/>
</dbReference>
<keyword evidence="7" id="KW-0206">Cytoskeleton</keyword>
<dbReference type="EMBL" id="KL198009">
    <property type="protein sequence ID" value="KDQ27047.1"/>
    <property type="molecule type" value="Genomic_DNA"/>
</dbReference>
<feature type="region of interest" description="Disordered" evidence="9">
    <location>
        <begin position="693"/>
        <end position="793"/>
    </location>
</feature>
<proteinExistence type="predicted"/>
<dbReference type="HOGENOM" id="CLU_005251_0_0_1"/>
<evidence type="ECO:0000313" key="13">
    <source>
        <dbReference type="EMBL" id="KDQ27047.1"/>
    </source>
</evidence>
<evidence type="ECO:0000256" key="7">
    <source>
        <dbReference type="ARBA" id="ARBA00023212"/>
    </source>
</evidence>
<evidence type="ECO:0000256" key="2">
    <source>
        <dbReference type="ARBA" id="ARBA00022490"/>
    </source>
</evidence>
<dbReference type="Pfam" id="PF01363">
    <property type="entry name" value="FYVE"/>
    <property type="match status" value="1"/>
</dbReference>
<keyword evidence="2" id="KW-0963">Cytoplasm</keyword>
<dbReference type="PANTHER" id="PTHR12673">
    <property type="entry name" value="FACIOGENITAL DYSPLASIA PROTEIN"/>
    <property type="match status" value="1"/>
</dbReference>
<evidence type="ECO:0000256" key="1">
    <source>
        <dbReference type="ARBA" id="ARBA00004245"/>
    </source>
</evidence>
<evidence type="ECO:0000256" key="3">
    <source>
        <dbReference type="ARBA" id="ARBA00022658"/>
    </source>
</evidence>
<dbReference type="GO" id="GO:0005737">
    <property type="term" value="C:cytoplasm"/>
    <property type="evidence" value="ECO:0007669"/>
    <property type="project" value="TreeGrafter"/>
</dbReference>
<keyword evidence="5 8" id="KW-0863">Zinc-finger</keyword>
<dbReference type="SMART" id="SM00233">
    <property type="entry name" value="PH"/>
    <property type="match status" value="1"/>
</dbReference>
<keyword evidence="4" id="KW-0479">Metal-binding</keyword>
<feature type="compositionally biased region" description="Basic and acidic residues" evidence="9">
    <location>
        <begin position="693"/>
        <end position="715"/>
    </location>
</feature>
<keyword evidence="6" id="KW-0862">Zinc</keyword>
<evidence type="ECO:0008006" key="15">
    <source>
        <dbReference type="Google" id="ProtNLM"/>
    </source>
</evidence>
<evidence type="ECO:0000313" key="14">
    <source>
        <dbReference type="Proteomes" id="UP000027073"/>
    </source>
</evidence>
<evidence type="ECO:0000256" key="6">
    <source>
        <dbReference type="ARBA" id="ARBA00022833"/>
    </source>
</evidence>
<dbReference type="VEuPathDB" id="FungiDB:PLEOSDRAFT_1043541"/>
<dbReference type="SUPFAM" id="SSF57903">
    <property type="entry name" value="FYVE/PHD zinc finger"/>
    <property type="match status" value="1"/>
</dbReference>
<dbReference type="InterPro" id="IPR001849">
    <property type="entry name" value="PH_domain"/>
</dbReference>
<gene>
    <name evidence="13" type="ORF">PLEOSDRAFT_1043541</name>
</gene>
<dbReference type="InterPro" id="IPR000219">
    <property type="entry name" value="DH_dom"/>
</dbReference>
<evidence type="ECO:0000256" key="5">
    <source>
        <dbReference type="ARBA" id="ARBA00022771"/>
    </source>
</evidence>
<feature type="domain" description="PH" evidence="10">
    <location>
        <begin position="326"/>
        <end position="503"/>
    </location>
</feature>
<dbReference type="Pfam" id="PF00621">
    <property type="entry name" value="RhoGEF"/>
    <property type="match status" value="1"/>
</dbReference>
<dbReference type="Gene3D" id="3.30.40.10">
    <property type="entry name" value="Zinc/RING finger domain, C3HC4 (zinc finger)"/>
    <property type="match status" value="1"/>
</dbReference>
<name>A0A067NSG1_PLEO1</name>
<dbReference type="PANTHER" id="PTHR12673:SF159">
    <property type="entry name" value="LD03170P"/>
    <property type="match status" value="1"/>
</dbReference>
<dbReference type="PROSITE" id="PS50178">
    <property type="entry name" value="ZF_FYVE"/>
    <property type="match status" value="1"/>
</dbReference>
<dbReference type="Proteomes" id="UP000027073">
    <property type="component" value="Unassembled WGS sequence"/>
</dbReference>
<feature type="region of interest" description="Disordered" evidence="9">
    <location>
        <begin position="56"/>
        <end position="92"/>
    </location>
</feature>
<dbReference type="SUPFAM" id="SSF48065">
    <property type="entry name" value="DBL homology domain (DH-domain)"/>
    <property type="match status" value="1"/>
</dbReference>
<dbReference type="OrthoDB" id="660555at2759"/>
<dbReference type="InParanoid" id="A0A067NSG1"/>
<feature type="region of interest" description="Disordered" evidence="9">
    <location>
        <begin position="1"/>
        <end position="37"/>
    </location>
</feature>
<organism evidence="13 14">
    <name type="scientific">Pleurotus ostreatus (strain PC15)</name>
    <name type="common">Oyster mushroom</name>
    <dbReference type="NCBI Taxonomy" id="1137138"/>
    <lineage>
        <taxon>Eukaryota</taxon>
        <taxon>Fungi</taxon>
        <taxon>Dikarya</taxon>
        <taxon>Basidiomycota</taxon>
        <taxon>Agaricomycotina</taxon>
        <taxon>Agaricomycetes</taxon>
        <taxon>Agaricomycetidae</taxon>
        <taxon>Agaricales</taxon>
        <taxon>Pleurotineae</taxon>
        <taxon>Pleurotaceae</taxon>
        <taxon>Pleurotus</taxon>
    </lineage>
</organism>
<feature type="region of interest" description="Disordered" evidence="9">
    <location>
        <begin position="548"/>
        <end position="568"/>
    </location>
</feature>
<evidence type="ECO:0000259" key="10">
    <source>
        <dbReference type="PROSITE" id="PS50003"/>
    </source>
</evidence>
<comment type="subcellular location">
    <subcellularLocation>
        <location evidence="1">Cytoplasm</location>
        <location evidence="1">Cytoskeleton</location>
    </subcellularLocation>
</comment>
<evidence type="ECO:0000259" key="12">
    <source>
        <dbReference type="PROSITE" id="PS50178"/>
    </source>
</evidence>
<dbReference type="AlphaFoldDB" id="A0A067NSG1"/>
<dbReference type="InterPro" id="IPR051092">
    <property type="entry name" value="FYVE_RhoGEF_PH"/>
</dbReference>
<dbReference type="CDD" id="cd00160">
    <property type="entry name" value="RhoGEF"/>
    <property type="match status" value="1"/>
</dbReference>
<dbReference type="GO" id="GO:0008270">
    <property type="term" value="F:zinc ion binding"/>
    <property type="evidence" value="ECO:0007669"/>
    <property type="project" value="UniProtKB-KW"/>
</dbReference>
<dbReference type="InterPro" id="IPR011011">
    <property type="entry name" value="Znf_FYVE_PHD"/>
</dbReference>
<dbReference type="InterPro" id="IPR017455">
    <property type="entry name" value="Znf_FYVE-rel"/>
</dbReference>
<dbReference type="SMART" id="SM00064">
    <property type="entry name" value="FYVE"/>
    <property type="match status" value="1"/>
</dbReference>
<dbReference type="InterPro" id="IPR000306">
    <property type="entry name" value="Znf_FYVE"/>
</dbReference>
<dbReference type="PROSITE" id="PS50003">
    <property type="entry name" value="PH_DOMAIN"/>
    <property type="match status" value="1"/>
</dbReference>
<feature type="region of interest" description="Disordered" evidence="9">
    <location>
        <begin position="833"/>
        <end position="866"/>
    </location>
</feature>
<dbReference type="PROSITE" id="PS50010">
    <property type="entry name" value="DH_2"/>
    <property type="match status" value="1"/>
</dbReference>